<reference evidence="5" key="1">
    <citation type="journal article" date="2023" name="bioRxiv">
        <title>Improved chromosome-level genome assembly for marigold (Tagetes erecta).</title>
        <authorList>
            <person name="Jiang F."/>
            <person name="Yuan L."/>
            <person name="Wang S."/>
            <person name="Wang H."/>
            <person name="Xu D."/>
            <person name="Wang A."/>
            <person name="Fan W."/>
        </authorList>
    </citation>
    <scope>NUCLEOTIDE SEQUENCE</scope>
    <source>
        <strain evidence="5">WSJ</strain>
        <tissue evidence="5">Leaf</tissue>
    </source>
</reference>
<evidence type="ECO:0000256" key="1">
    <source>
        <dbReference type="ARBA" id="ARBA00023015"/>
    </source>
</evidence>
<evidence type="ECO:0000256" key="2">
    <source>
        <dbReference type="ARBA" id="ARBA00023163"/>
    </source>
</evidence>
<name>A0AAD8L081_TARER</name>
<comment type="caution">
    <text evidence="5">The sequence shown here is derived from an EMBL/GenBank/DDBJ whole genome shotgun (WGS) entry which is preliminary data.</text>
</comment>
<evidence type="ECO:0008006" key="7">
    <source>
        <dbReference type="Google" id="ProtNLM"/>
    </source>
</evidence>
<feature type="region of interest" description="SAW" evidence="3">
    <location>
        <begin position="578"/>
        <end position="649"/>
    </location>
</feature>
<dbReference type="Pfam" id="PF03514">
    <property type="entry name" value="GRAS"/>
    <property type="match status" value="1"/>
</dbReference>
<gene>
    <name evidence="5" type="ORF">QVD17_13031</name>
</gene>
<keyword evidence="2" id="KW-0804">Transcription</keyword>
<evidence type="ECO:0000256" key="4">
    <source>
        <dbReference type="SAM" id="MobiDB-lite"/>
    </source>
</evidence>
<evidence type="ECO:0000313" key="5">
    <source>
        <dbReference type="EMBL" id="KAK1430356.1"/>
    </source>
</evidence>
<feature type="region of interest" description="Leucine repeat II (LRII)" evidence="3">
    <location>
        <begin position="449"/>
        <end position="481"/>
    </location>
</feature>
<keyword evidence="1" id="KW-0805">Transcription regulation</keyword>
<keyword evidence="6" id="KW-1185">Reference proteome</keyword>
<evidence type="ECO:0000313" key="6">
    <source>
        <dbReference type="Proteomes" id="UP001229421"/>
    </source>
</evidence>
<dbReference type="PANTHER" id="PTHR31636">
    <property type="entry name" value="OSJNBA0084A10.13 PROTEIN-RELATED"/>
    <property type="match status" value="1"/>
</dbReference>
<accession>A0AAD8L081</accession>
<comment type="caution">
    <text evidence="3">Lacks conserved residue(s) required for the propagation of feature annotation.</text>
</comment>
<feature type="compositionally biased region" description="Low complexity" evidence="4">
    <location>
        <begin position="49"/>
        <end position="65"/>
    </location>
</feature>
<dbReference type="Proteomes" id="UP001229421">
    <property type="component" value="Unassembled WGS sequence"/>
</dbReference>
<protein>
    <recommendedName>
        <fullName evidence="7">Scarecrow-like protein 6</fullName>
    </recommendedName>
</protein>
<organism evidence="5 6">
    <name type="scientific">Tagetes erecta</name>
    <name type="common">African marigold</name>
    <dbReference type="NCBI Taxonomy" id="13708"/>
    <lineage>
        <taxon>Eukaryota</taxon>
        <taxon>Viridiplantae</taxon>
        <taxon>Streptophyta</taxon>
        <taxon>Embryophyta</taxon>
        <taxon>Tracheophyta</taxon>
        <taxon>Spermatophyta</taxon>
        <taxon>Magnoliopsida</taxon>
        <taxon>eudicotyledons</taxon>
        <taxon>Gunneridae</taxon>
        <taxon>Pentapetalae</taxon>
        <taxon>asterids</taxon>
        <taxon>campanulids</taxon>
        <taxon>Asterales</taxon>
        <taxon>Asteraceae</taxon>
        <taxon>Asteroideae</taxon>
        <taxon>Heliantheae alliance</taxon>
        <taxon>Tageteae</taxon>
        <taxon>Tagetes</taxon>
    </lineage>
</organism>
<sequence length="650" mass="72876">MKGVPLPFQFQNKGCEEHNINKVVHFRDLVKKIKTKYIQEPISVLDNINSNSPSPPTSTSTLSSSLGGGGAGGGGGFTANLSAKWTSPENQETFQETHLQLPEHGLNIEEKCGEMEDWESVLSETGQEQSILRWIMGDVEDPSMGLNKMLHGGDISTGFGYVSFDSGNQINNLGLSSNSPAPPVLTATAAAGPMFSDLHNHQIHELDVKPQLLMNQNQSQPHQNPTFLVPLEHQTLNPKRYNSGSTQSNFQMQKNHFLDSPPKQQHMQFPSAIKKTSQIDELDHNQHFHQQGIIDQLFKAAETIQTGNNQLLAQSILARLNQQLSPIGKPFERAAFYFKEALELLLHSIVNNINPITSPFSLIFKLGAYKSFSEVSPLVQFTNFTCNQALLEVLDGFHHVHVVDFDIRYGDQWASFMQELALRTNNNRTPSLKITTFASPTNDHLELSLTRDNLLQFARELNIGFDFEIVSIDALATLPFRVSDNEAIAVNLPISTVSNYQIPLPLVLRFIKNLSPKIVVSVDRGCERTDLTFPNHLIHALQSFSNLLESLDAVNMNPDSSQKIERFLIQPSIEKIITGRFSFPEKTQHWRSQFLSSGFSPLTFSNFTESQALCVIKRTPIRGFHVERRQSGLVLCWQHRELVSASAWRC</sequence>
<evidence type="ECO:0000256" key="3">
    <source>
        <dbReference type="PROSITE-ProRule" id="PRU01191"/>
    </source>
</evidence>
<dbReference type="AlphaFoldDB" id="A0AAD8L081"/>
<dbReference type="EMBL" id="JAUHHV010000003">
    <property type="protein sequence ID" value="KAK1430356.1"/>
    <property type="molecule type" value="Genomic_DNA"/>
</dbReference>
<feature type="compositionally biased region" description="Gly residues" evidence="4">
    <location>
        <begin position="66"/>
        <end position="77"/>
    </location>
</feature>
<dbReference type="InterPro" id="IPR005202">
    <property type="entry name" value="TF_GRAS"/>
</dbReference>
<dbReference type="PROSITE" id="PS50985">
    <property type="entry name" value="GRAS"/>
    <property type="match status" value="1"/>
</dbReference>
<comment type="similarity">
    <text evidence="3">Belongs to the GRAS family.</text>
</comment>
<feature type="region of interest" description="Disordered" evidence="4">
    <location>
        <begin position="46"/>
        <end position="82"/>
    </location>
</feature>
<feature type="short sequence motif" description="VHIID" evidence="3">
    <location>
        <begin position="400"/>
        <end position="404"/>
    </location>
</feature>
<proteinExistence type="inferred from homology"/>